<dbReference type="PANTHER" id="PTHR10039">
    <property type="entry name" value="AMELOGENIN"/>
    <property type="match status" value="1"/>
</dbReference>
<proteinExistence type="predicted"/>
<keyword evidence="1" id="KW-0677">Repeat</keyword>
<dbReference type="OrthoDB" id="443402at2759"/>
<dbReference type="GeneID" id="25324619"/>
<dbReference type="Proteomes" id="UP000054342">
    <property type="component" value="Unassembled WGS sequence"/>
</dbReference>
<name>A0A0D2FDM7_9EURO</name>
<dbReference type="PANTHER" id="PTHR10039:SF5">
    <property type="entry name" value="NACHT DOMAIN-CONTAINING PROTEIN"/>
    <property type="match status" value="1"/>
</dbReference>
<accession>A0A0D2FDM7</accession>
<feature type="domain" description="Nephrocystin 3-like N-terminal" evidence="3">
    <location>
        <begin position="273"/>
        <end position="444"/>
    </location>
</feature>
<evidence type="ECO:0000313" key="6">
    <source>
        <dbReference type="Proteomes" id="UP000054342"/>
    </source>
</evidence>
<evidence type="ECO:0000256" key="1">
    <source>
        <dbReference type="ARBA" id="ARBA00022737"/>
    </source>
</evidence>
<dbReference type="SUPFAM" id="SSF52540">
    <property type="entry name" value="P-loop containing nucleoside triphosphate hydrolases"/>
    <property type="match status" value="1"/>
</dbReference>
<evidence type="ECO:0000313" key="5">
    <source>
        <dbReference type="EMBL" id="KIW58164.1"/>
    </source>
</evidence>
<dbReference type="AlphaFoldDB" id="A0A0D2FDM7"/>
<dbReference type="Gene3D" id="3.40.50.300">
    <property type="entry name" value="P-loop containing nucleotide triphosphate hydrolases"/>
    <property type="match status" value="1"/>
</dbReference>
<sequence length="936" mass="107311">MVLDPVTAFGVAGNVIQFVEFGSNIVSKARQIKANGQLLEISKLEEFTTVLDDLNSRLQNYPPSSTVSTGPGWEIGILQASEGCQKVSAKLSKLLEKMKTLREKRFGALRQAFSAEIKDKEINTLMRDLEAAKSQLSLNIVAYISAQRETDLKEVLRVSKSAETTFLEVVRKDYYDLRSQLDLLKDVVHGESSATQQAINEWQSTYETMLATTSAKIADDTRQSLTSYAVRKMLASLYFVQSKDRQTMILDAHRTTFDWIFDDDFSCDSSGLTFTEWLKEKQSQKGLFYVRGKPGSGKSCFMRYLAEHPKMPAHLQEWAREKPLLMASSFFWRAGTKLQKSLIGMLRTILYQLLEQQPSLMQIAHPERWRAYYLGHTNLTDWSEQELTSSFARLFTEASDSVRFMILVDGLDEYEGSDAQRQNLVDLLVRIAQYENVKICVSSRPWPIFQGAFEKYPSLSLEALTRGDVATYVRDHFNENPNFVALSKIKPTQCSNLELQIVEKASGVFLWVYLVVRDMLQRLQAGASIGTLFKRLDLLPRELDDFFMQIIESIDLSEREDAAKIFQLVMELPKWQTTLFTLSFTEEVNVDFALHLEHDDLSQVAIDHRLLTMRRRLASRCKGLLEVGAEIKRSRWSDWSIEFLHRTVYDFFCQNRDLRDRLSQFINGPFDVPRYMCNASLMEFLVLTDTNQTSGPFMEAGQDAVAIVVTLLQYAARNDQETQSVPLNLLSVLEQRLKENWPVSIIRQSTAGMLALPGFGHSQAVRLFAQWQHDAESFLAIAVQYSLTRYAVLQLEEARQVLRNHRTLGRLLDLALNPLPTTQQNIKPIPSPKIVAKLLDLTKPRIQPPETPDHLREYPITLGDKSTKVIMALDRDEHWSRRVLDAWAEIIALLIDHGLFPLEARTRVLLKKKFRAEQAEKLEDLMMRREYVFVES</sequence>
<keyword evidence="2" id="KW-0175">Coiled coil</keyword>
<dbReference type="InterPro" id="IPR027417">
    <property type="entry name" value="P-loop_NTPase"/>
</dbReference>
<gene>
    <name evidence="5" type="ORF">PV05_02711</name>
</gene>
<keyword evidence="6" id="KW-1185">Reference proteome</keyword>
<dbReference type="Pfam" id="PF24883">
    <property type="entry name" value="NPHP3_N"/>
    <property type="match status" value="1"/>
</dbReference>
<feature type="domain" description="DUF7791" evidence="4">
    <location>
        <begin position="553"/>
        <end position="693"/>
    </location>
</feature>
<feature type="coiled-coil region" evidence="2">
    <location>
        <begin position="84"/>
        <end position="135"/>
    </location>
</feature>
<evidence type="ECO:0000256" key="2">
    <source>
        <dbReference type="SAM" id="Coils"/>
    </source>
</evidence>
<dbReference type="InterPro" id="IPR056693">
    <property type="entry name" value="DUF7791"/>
</dbReference>
<organism evidence="5 6">
    <name type="scientific">Exophiala xenobiotica</name>
    <dbReference type="NCBI Taxonomy" id="348802"/>
    <lineage>
        <taxon>Eukaryota</taxon>
        <taxon>Fungi</taxon>
        <taxon>Dikarya</taxon>
        <taxon>Ascomycota</taxon>
        <taxon>Pezizomycotina</taxon>
        <taxon>Eurotiomycetes</taxon>
        <taxon>Chaetothyriomycetidae</taxon>
        <taxon>Chaetothyriales</taxon>
        <taxon>Herpotrichiellaceae</taxon>
        <taxon>Exophiala</taxon>
    </lineage>
</organism>
<dbReference type="RefSeq" id="XP_013318748.1">
    <property type="nucleotide sequence ID" value="XM_013463294.1"/>
</dbReference>
<dbReference type="STRING" id="348802.A0A0D2FDM7"/>
<evidence type="ECO:0000259" key="4">
    <source>
        <dbReference type="Pfam" id="PF25053"/>
    </source>
</evidence>
<dbReference type="Pfam" id="PF25053">
    <property type="entry name" value="DUF7791"/>
    <property type="match status" value="1"/>
</dbReference>
<evidence type="ECO:0000259" key="3">
    <source>
        <dbReference type="Pfam" id="PF24883"/>
    </source>
</evidence>
<dbReference type="InterPro" id="IPR056884">
    <property type="entry name" value="NPHP3-like_N"/>
</dbReference>
<dbReference type="HOGENOM" id="CLU_002341_6_1_1"/>
<reference evidence="5 6" key="1">
    <citation type="submission" date="2015-01" db="EMBL/GenBank/DDBJ databases">
        <title>The Genome Sequence of Exophiala xenobiotica CBS118157.</title>
        <authorList>
            <consortium name="The Broad Institute Genomics Platform"/>
            <person name="Cuomo C."/>
            <person name="de Hoog S."/>
            <person name="Gorbushina A."/>
            <person name="Stielow B."/>
            <person name="Teixiera M."/>
            <person name="Abouelleil A."/>
            <person name="Chapman S.B."/>
            <person name="Priest M."/>
            <person name="Young S.K."/>
            <person name="Wortman J."/>
            <person name="Nusbaum C."/>
            <person name="Birren B."/>
        </authorList>
    </citation>
    <scope>NUCLEOTIDE SEQUENCE [LARGE SCALE GENOMIC DNA]</scope>
    <source>
        <strain evidence="5 6">CBS 118157</strain>
    </source>
</reference>
<dbReference type="EMBL" id="KN847318">
    <property type="protein sequence ID" value="KIW58164.1"/>
    <property type="molecule type" value="Genomic_DNA"/>
</dbReference>
<protein>
    <submittedName>
        <fullName evidence="5">Uncharacterized protein</fullName>
    </submittedName>
</protein>